<proteinExistence type="predicted"/>
<keyword evidence="2" id="KW-1185">Reference proteome</keyword>
<dbReference type="Proteomes" id="UP000023067">
    <property type="component" value="Unassembled WGS sequence"/>
</dbReference>
<dbReference type="PATRIC" id="fig|396014.3.peg.749"/>
<reference evidence="1 2" key="1">
    <citation type="submission" date="2014-02" db="EMBL/GenBank/DDBJ databases">
        <title>Genome sequence of Brachybacterium phenoliresistens strain W13A50.</title>
        <authorList>
            <person name="Wang X."/>
        </authorList>
    </citation>
    <scope>NUCLEOTIDE SEQUENCE [LARGE SCALE GENOMIC DNA]</scope>
    <source>
        <strain evidence="1 2">W13A50</strain>
    </source>
</reference>
<dbReference type="OrthoDB" id="4120859at2"/>
<dbReference type="PANTHER" id="PTHR48100">
    <property type="entry name" value="BROAD-SPECIFICITY PHOSPHATASE YOR283W-RELATED"/>
    <property type="match status" value="1"/>
</dbReference>
<dbReference type="SUPFAM" id="SSF53254">
    <property type="entry name" value="Phosphoglycerate mutase-like"/>
    <property type="match status" value="1"/>
</dbReference>
<dbReference type="InterPro" id="IPR013078">
    <property type="entry name" value="His_Pase_superF_clade-1"/>
</dbReference>
<organism evidence="1 2">
    <name type="scientific">Brachybacterium phenoliresistens</name>
    <dbReference type="NCBI Taxonomy" id="396014"/>
    <lineage>
        <taxon>Bacteria</taxon>
        <taxon>Bacillati</taxon>
        <taxon>Actinomycetota</taxon>
        <taxon>Actinomycetes</taxon>
        <taxon>Micrococcales</taxon>
        <taxon>Dermabacteraceae</taxon>
        <taxon>Brachybacterium</taxon>
    </lineage>
</organism>
<accession>Z9JWL2</accession>
<dbReference type="STRING" id="396014.BF93_11200"/>
<dbReference type="InterPro" id="IPR050275">
    <property type="entry name" value="PGM_Phosphatase"/>
</dbReference>
<dbReference type="eggNOG" id="COG0406">
    <property type="taxonomic scope" value="Bacteria"/>
</dbReference>
<dbReference type="RefSeq" id="WP_038370740.1">
    <property type="nucleotide sequence ID" value="NZ_KK069989.1"/>
</dbReference>
<evidence type="ECO:0000313" key="1">
    <source>
        <dbReference type="EMBL" id="EWS82191.1"/>
    </source>
</evidence>
<dbReference type="AlphaFoldDB" id="Z9JWL2"/>
<dbReference type="HOGENOM" id="CLU_033323_8_0_11"/>
<dbReference type="GO" id="GO:0005737">
    <property type="term" value="C:cytoplasm"/>
    <property type="evidence" value="ECO:0007669"/>
    <property type="project" value="TreeGrafter"/>
</dbReference>
<dbReference type="InterPro" id="IPR029033">
    <property type="entry name" value="His_PPase_superfam"/>
</dbReference>
<gene>
    <name evidence="1" type="ORF">BF93_11200</name>
</gene>
<sequence length="211" mass="22177">MDAAPATLVLLVRHGQTPTTGRELPGRAPGLHLSDRGWEQAGHVAERLSALSVDALYASPLERAQETAQPASRALGLPVAVEPGLLEGDFGSWTGRSLAELNALPEWEAVQRRPSTFRFPGGESFAEMQDRMGAAVDRLRAAHEGGTIVCFSHADPIRLHLARELGTPLDAFQRISVAAGSVSAISCAAGRDPVVLTVSSTSASLADLVPS</sequence>
<dbReference type="EMBL" id="JDYK01000003">
    <property type="protein sequence ID" value="EWS82191.1"/>
    <property type="molecule type" value="Genomic_DNA"/>
</dbReference>
<dbReference type="SMART" id="SM00855">
    <property type="entry name" value="PGAM"/>
    <property type="match status" value="1"/>
</dbReference>
<comment type="caution">
    <text evidence="1">The sequence shown here is derived from an EMBL/GenBank/DDBJ whole genome shotgun (WGS) entry which is preliminary data.</text>
</comment>
<name>Z9JWL2_9MICO</name>
<protein>
    <submittedName>
        <fullName evidence="1">Phosphoglycerate mutase</fullName>
    </submittedName>
</protein>
<dbReference type="Pfam" id="PF00300">
    <property type="entry name" value="His_Phos_1"/>
    <property type="match status" value="1"/>
</dbReference>
<evidence type="ECO:0000313" key="2">
    <source>
        <dbReference type="Proteomes" id="UP000023067"/>
    </source>
</evidence>
<dbReference type="GO" id="GO:0016791">
    <property type="term" value="F:phosphatase activity"/>
    <property type="evidence" value="ECO:0007669"/>
    <property type="project" value="TreeGrafter"/>
</dbReference>
<dbReference type="PANTHER" id="PTHR48100:SF62">
    <property type="entry name" value="GLUCOSYL-3-PHOSPHOGLYCERATE PHOSPHATASE"/>
    <property type="match status" value="1"/>
</dbReference>
<dbReference type="CDD" id="cd07067">
    <property type="entry name" value="HP_PGM_like"/>
    <property type="match status" value="1"/>
</dbReference>
<dbReference type="Gene3D" id="3.40.50.1240">
    <property type="entry name" value="Phosphoglycerate mutase-like"/>
    <property type="match status" value="1"/>
</dbReference>